<keyword evidence="4 6" id="KW-1133">Transmembrane helix</keyword>
<evidence type="ECO:0000313" key="7">
    <source>
        <dbReference type="EMBL" id="KAA8895345.1"/>
    </source>
</evidence>
<name>A0A5J5EI07_9PEZI</name>
<accession>A0A5J5EI07</accession>
<evidence type="ECO:0000256" key="1">
    <source>
        <dbReference type="ARBA" id="ARBA00004141"/>
    </source>
</evidence>
<evidence type="ECO:0000256" key="6">
    <source>
        <dbReference type="SAM" id="Phobius"/>
    </source>
</evidence>
<protein>
    <submittedName>
        <fullName evidence="7">Uncharacterized protein</fullName>
    </submittedName>
</protein>
<comment type="subcellular location">
    <subcellularLocation>
        <location evidence="1">Membrane</location>
        <topology evidence="1">Multi-pass membrane protein</topology>
    </subcellularLocation>
</comment>
<dbReference type="Proteomes" id="UP000326924">
    <property type="component" value="Unassembled WGS sequence"/>
</dbReference>
<comment type="similarity">
    <text evidence="2">Belongs to the IFI6/IFI27 family.</text>
</comment>
<evidence type="ECO:0000256" key="2">
    <source>
        <dbReference type="ARBA" id="ARBA00007262"/>
    </source>
</evidence>
<reference evidence="7 8" key="1">
    <citation type="submission" date="2019-09" db="EMBL/GenBank/DDBJ databases">
        <title>Draft genome of the ectomycorrhizal ascomycete Sphaerosporella brunnea.</title>
        <authorList>
            <consortium name="DOE Joint Genome Institute"/>
            <person name="Benucci G.M."/>
            <person name="Marozzi G."/>
            <person name="Antonielli L."/>
            <person name="Sanchez S."/>
            <person name="Marco P."/>
            <person name="Wang X."/>
            <person name="Falini L.B."/>
            <person name="Barry K."/>
            <person name="Haridas S."/>
            <person name="Lipzen A."/>
            <person name="Labutti K."/>
            <person name="Grigoriev I.V."/>
            <person name="Murat C."/>
            <person name="Martin F."/>
            <person name="Albertini E."/>
            <person name="Donnini D."/>
            <person name="Bonito G."/>
        </authorList>
    </citation>
    <scope>NUCLEOTIDE SEQUENCE [LARGE SCALE GENOMIC DNA]</scope>
    <source>
        <strain evidence="7 8">Sb_GMNB300</strain>
    </source>
</reference>
<evidence type="ECO:0000256" key="3">
    <source>
        <dbReference type="ARBA" id="ARBA00022692"/>
    </source>
</evidence>
<gene>
    <name evidence="7" type="ORF">FN846DRAFT_970081</name>
</gene>
<feature type="transmembrane region" description="Helical" evidence="6">
    <location>
        <begin position="77"/>
        <end position="96"/>
    </location>
</feature>
<feature type="transmembrane region" description="Helical" evidence="6">
    <location>
        <begin position="103"/>
        <end position="124"/>
    </location>
</feature>
<feature type="transmembrane region" description="Helical" evidence="6">
    <location>
        <begin position="167"/>
        <end position="186"/>
    </location>
</feature>
<evidence type="ECO:0000313" key="8">
    <source>
        <dbReference type="Proteomes" id="UP000326924"/>
    </source>
</evidence>
<keyword evidence="3 6" id="KW-0812">Transmembrane</keyword>
<keyword evidence="5 6" id="KW-0472">Membrane</keyword>
<dbReference type="InParanoid" id="A0A5J5EI07"/>
<comment type="caution">
    <text evidence="7">The sequence shown here is derived from an EMBL/GenBank/DDBJ whole genome shotgun (WGS) entry which is preliminary data.</text>
</comment>
<proteinExistence type="inferred from homology"/>
<evidence type="ECO:0000256" key="5">
    <source>
        <dbReference type="ARBA" id="ARBA00023136"/>
    </source>
</evidence>
<keyword evidence="8" id="KW-1185">Reference proteome</keyword>
<sequence>MEALLQQAGGFVKNAALPAAQEALTRGNGFLQTAALPAAQTALSHANDFVNNAALPAWKNSIQHATADATAWKDGSAISIILGGALQSFPVVVVFAAHNPWVLLLPVFSPVLLAALQAWLSLLGFQPGGIAAGSIAAAVQAAIGNVPVASLFAFLQSFGARGFAHRAVAAHTGQSLVLAVLLAAAGKTLLEKGLALESIEPVLLRQWDRMALSGERAEL</sequence>
<dbReference type="Pfam" id="PF06140">
    <property type="entry name" value="Ifi-6-16"/>
    <property type="match status" value="1"/>
</dbReference>
<dbReference type="EMBL" id="VXIS01000271">
    <property type="protein sequence ID" value="KAA8895345.1"/>
    <property type="molecule type" value="Genomic_DNA"/>
</dbReference>
<dbReference type="InterPro" id="IPR038213">
    <property type="entry name" value="IFI6/IFI27-like_sf"/>
</dbReference>
<organism evidence="7 8">
    <name type="scientific">Sphaerosporella brunnea</name>
    <dbReference type="NCBI Taxonomy" id="1250544"/>
    <lineage>
        <taxon>Eukaryota</taxon>
        <taxon>Fungi</taxon>
        <taxon>Dikarya</taxon>
        <taxon>Ascomycota</taxon>
        <taxon>Pezizomycotina</taxon>
        <taxon>Pezizomycetes</taxon>
        <taxon>Pezizales</taxon>
        <taxon>Pyronemataceae</taxon>
        <taxon>Sphaerosporella</taxon>
    </lineage>
</organism>
<dbReference type="GO" id="GO:0016020">
    <property type="term" value="C:membrane"/>
    <property type="evidence" value="ECO:0007669"/>
    <property type="project" value="UniProtKB-SubCell"/>
</dbReference>
<dbReference type="Gene3D" id="6.10.110.10">
    <property type="match status" value="1"/>
</dbReference>
<feature type="transmembrane region" description="Helical" evidence="6">
    <location>
        <begin position="130"/>
        <end position="155"/>
    </location>
</feature>
<dbReference type="InterPro" id="IPR009311">
    <property type="entry name" value="IFI6/IFI27-like"/>
</dbReference>
<evidence type="ECO:0000256" key="4">
    <source>
        <dbReference type="ARBA" id="ARBA00022989"/>
    </source>
</evidence>
<dbReference type="AlphaFoldDB" id="A0A5J5EI07"/>